<feature type="transmembrane region" description="Helical" evidence="1">
    <location>
        <begin position="152"/>
        <end position="173"/>
    </location>
</feature>
<dbReference type="InterPro" id="IPR010645">
    <property type="entry name" value="MFS_4"/>
</dbReference>
<feature type="transmembrane region" description="Helical" evidence="1">
    <location>
        <begin position="34"/>
        <end position="58"/>
    </location>
</feature>
<evidence type="ECO:0000313" key="2">
    <source>
        <dbReference type="EMBL" id="PZR04394.1"/>
    </source>
</evidence>
<name>A0A2W5UMB1_9CORY</name>
<dbReference type="EMBL" id="QFRA01000017">
    <property type="protein sequence ID" value="PZR04394.1"/>
    <property type="molecule type" value="Genomic_DNA"/>
</dbReference>
<dbReference type="GO" id="GO:0005886">
    <property type="term" value="C:plasma membrane"/>
    <property type="evidence" value="ECO:0007669"/>
    <property type="project" value="TreeGrafter"/>
</dbReference>
<feature type="transmembrane region" description="Helical" evidence="1">
    <location>
        <begin position="313"/>
        <end position="332"/>
    </location>
</feature>
<feature type="transmembrane region" description="Helical" evidence="1">
    <location>
        <begin position="94"/>
        <end position="113"/>
    </location>
</feature>
<evidence type="ECO:0000256" key="1">
    <source>
        <dbReference type="SAM" id="Phobius"/>
    </source>
</evidence>
<feature type="transmembrane region" description="Helical" evidence="1">
    <location>
        <begin position="287"/>
        <end position="307"/>
    </location>
</feature>
<feature type="transmembrane region" description="Helical" evidence="1">
    <location>
        <begin position="260"/>
        <end position="280"/>
    </location>
</feature>
<comment type="caution">
    <text evidence="2">The sequence shown here is derived from an EMBL/GenBank/DDBJ whole genome shotgun (WGS) entry which is preliminary data.</text>
</comment>
<dbReference type="Proteomes" id="UP000249432">
    <property type="component" value="Unassembled WGS sequence"/>
</dbReference>
<reference evidence="2 3" key="1">
    <citation type="submission" date="2017-08" db="EMBL/GenBank/DDBJ databases">
        <title>Infants hospitalized years apart are colonized by the same room-sourced microbial strains.</title>
        <authorList>
            <person name="Brooks B."/>
            <person name="Olm M.R."/>
            <person name="Firek B.A."/>
            <person name="Baker R."/>
            <person name="Thomas B.C."/>
            <person name="Morowitz M.J."/>
            <person name="Banfield J.F."/>
        </authorList>
    </citation>
    <scope>NUCLEOTIDE SEQUENCE [LARGE SCALE GENOMIC DNA]</scope>
    <source>
        <strain evidence="2">S2_003_000_R1_3</strain>
    </source>
</reference>
<feature type="transmembrane region" description="Helical" evidence="1">
    <location>
        <begin position="221"/>
        <end position="248"/>
    </location>
</feature>
<accession>A0A2W5UMB1</accession>
<feature type="transmembrane region" description="Helical" evidence="1">
    <location>
        <begin position="119"/>
        <end position="140"/>
    </location>
</feature>
<feature type="transmembrane region" description="Helical" evidence="1">
    <location>
        <begin position="179"/>
        <end position="200"/>
    </location>
</feature>
<keyword evidence="1" id="KW-0812">Transmembrane</keyword>
<feature type="transmembrane region" description="Helical" evidence="1">
    <location>
        <begin position="344"/>
        <end position="366"/>
    </location>
</feature>
<dbReference type="PANTHER" id="PTHR23537:SF1">
    <property type="entry name" value="SUGAR TRANSPORTER"/>
    <property type="match status" value="1"/>
</dbReference>
<gene>
    <name evidence="2" type="ORF">DI525_07225</name>
</gene>
<dbReference type="InterPro" id="IPR036259">
    <property type="entry name" value="MFS_trans_sf"/>
</dbReference>
<proteinExistence type="predicted"/>
<protein>
    <submittedName>
        <fullName evidence="2">MFS transporter</fullName>
    </submittedName>
</protein>
<evidence type="ECO:0000313" key="3">
    <source>
        <dbReference type="Proteomes" id="UP000249432"/>
    </source>
</evidence>
<dbReference type="SUPFAM" id="SSF103473">
    <property type="entry name" value="MFS general substrate transporter"/>
    <property type="match status" value="1"/>
</dbReference>
<feature type="transmembrane region" description="Helical" evidence="1">
    <location>
        <begin position="64"/>
        <end position="82"/>
    </location>
</feature>
<keyword evidence="1" id="KW-0472">Membrane</keyword>
<dbReference type="Gene3D" id="1.20.1250.20">
    <property type="entry name" value="MFS general substrate transporter like domains"/>
    <property type="match status" value="2"/>
</dbReference>
<dbReference type="AlphaFoldDB" id="A0A2W5UMB1"/>
<organism evidence="2 3">
    <name type="scientific">Corynebacterium kroppenstedtii</name>
    <dbReference type="NCBI Taxonomy" id="161879"/>
    <lineage>
        <taxon>Bacteria</taxon>
        <taxon>Bacillati</taxon>
        <taxon>Actinomycetota</taxon>
        <taxon>Actinomycetes</taxon>
        <taxon>Mycobacteriales</taxon>
        <taxon>Corynebacteriaceae</taxon>
        <taxon>Corynebacterium</taxon>
    </lineage>
</organism>
<sequence>MRKNKNDAQSAASENIRRNASSVKLPPRVARGTAGLAVAMGLGRFFYTPILPLMIASLGWTGQSSAWIATSNYAGYFVGSLAASRGWVPVSKKLYKSALVLTAVLLGAVAFSGSPWWQVVIRFLAGISSALVFVSVTQNIPVVKRRAHDGGIVYAGVGLGILVSGAIVLMGGSAISWQALWLICAGVSAALSLVAWNWPIHKASSGSSSNQRRNDRRQRSLFGPLGWLSAGYLFQGAGYIIIGTYLVVLAQPVFGQTAAASTWLLAGIATAPSPLLWSFVANRLGNFKALAACYTLQVAGAVVAVFISGPTLLFIAAALFGATFMGATMLTIEAGIKTGSPVAAASLTTWYSLGQIMGPAVVAIAFSDSIDLSFIAAAILLMAGMIFTLCGARFTVSRADRVQA</sequence>
<keyword evidence="1" id="KW-1133">Transmembrane helix</keyword>
<feature type="transmembrane region" description="Helical" evidence="1">
    <location>
        <begin position="372"/>
        <end position="396"/>
    </location>
</feature>
<dbReference type="Pfam" id="PF06779">
    <property type="entry name" value="MFS_4"/>
    <property type="match status" value="1"/>
</dbReference>
<dbReference type="RefSeq" id="WP_303735068.1">
    <property type="nucleotide sequence ID" value="NZ_CAKZHK010000010.1"/>
</dbReference>
<dbReference type="PANTHER" id="PTHR23537">
    <property type="match status" value="1"/>
</dbReference>